<evidence type="ECO:0000256" key="2">
    <source>
        <dbReference type="ARBA" id="ARBA00023004"/>
    </source>
</evidence>
<feature type="domain" description="4Fe-4S ferredoxin-type" evidence="4">
    <location>
        <begin position="291"/>
        <end position="322"/>
    </location>
</feature>
<keyword evidence="1" id="KW-0479">Metal-binding</keyword>
<dbReference type="PROSITE" id="PS00198">
    <property type="entry name" value="4FE4S_FER_1"/>
    <property type="match status" value="2"/>
</dbReference>
<proteinExistence type="predicted"/>
<sequence>MKGENGDFMENVFTSEKKLGFGLMRLPLLNPNDGSSIDIELTKKMVDTFLEKGFTYFDTAWMYCGFKSENAAKEALVSRHPRESYTLATKLHAGFIKTLEDRDKVFNEQREKTGVTYFDYYLLHDVGVDHYEVYKKLDCFNWLADKKKQGLVKHMGFSFHDNAELLDKVLTEHPEMEFVQLQINYLDWDSEAIQSRKCYEVATKHGKPVIVMEPVKGGTLANVPKKVEEAFKAYNKEMSIPSWAIRFVASLPNVKMVLSGMSNMEQLLDNTGYMQDFKPLNDEEQKIVKDAVKTINESIEIPCTGCSYCTDGCPKHIAIPKYFSLYNADKQEAEGKGWTPQGEYYDRLTNNFGKASDCIACGQCERVCPQHLPIINNLKKVAAYFGK</sequence>
<dbReference type="Pfam" id="PF13187">
    <property type="entry name" value="Fer4_9"/>
    <property type="match status" value="1"/>
</dbReference>
<dbReference type="Gene3D" id="3.20.20.100">
    <property type="entry name" value="NADP-dependent oxidoreductase domain"/>
    <property type="match status" value="1"/>
</dbReference>
<evidence type="ECO:0000256" key="1">
    <source>
        <dbReference type="ARBA" id="ARBA00022723"/>
    </source>
</evidence>
<protein>
    <submittedName>
        <fullName evidence="5">Aldo/keto reductase</fullName>
    </submittedName>
</protein>
<dbReference type="EMBL" id="JBBMES010000003">
    <property type="protein sequence ID" value="MEQ2534465.1"/>
    <property type="molecule type" value="Genomic_DNA"/>
</dbReference>
<name>A0ABV1GMP0_9FIRM</name>
<dbReference type="CDD" id="cd19096">
    <property type="entry name" value="AKR_Fe-S_oxidoreductase"/>
    <property type="match status" value="1"/>
</dbReference>
<evidence type="ECO:0000256" key="3">
    <source>
        <dbReference type="ARBA" id="ARBA00023014"/>
    </source>
</evidence>
<dbReference type="SUPFAM" id="SSF46548">
    <property type="entry name" value="alpha-helical ferredoxin"/>
    <property type="match status" value="1"/>
</dbReference>
<dbReference type="InterPro" id="IPR053135">
    <property type="entry name" value="AKR2_Oxidoreductase"/>
</dbReference>
<evidence type="ECO:0000313" key="6">
    <source>
        <dbReference type="Proteomes" id="UP001480973"/>
    </source>
</evidence>
<evidence type="ECO:0000313" key="5">
    <source>
        <dbReference type="EMBL" id="MEQ2534465.1"/>
    </source>
</evidence>
<dbReference type="Pfam" id="PF00248">
    <property type="entry name" value="Aldo_ket_red"/>
    <property type="match status" value="1"/>
</dbReference>
<dbReference type="InterPro" id="IPR017900">
    <property type="entry name" value="4Fe4S_Fe_S_CS"/>
</dbReference>
<reference evidence="5 6" key="1">
    <citation type="submission" date="2024-03" db="EMBL/GenBank/DDBJ databases">
        <title>Human intestinal bacterial collection.</title>
        <authorList>
            <person name="Pauvert C."/>
            <person name="Hitch T.C.A."/>
            <person name="Clavel T."/>
        </authorList>
    </citation>
    <scope>NUCLEOTIDE SEQUENCE [LARGE SCALE GENOMIC DNA]</scope>
    <source>
        <strain evidence="5 6">CLA-JM-H10</strain>
    </source>
</reference>
<dbReference type="SUPFAM" id="SSF51430">
    <property type="entry name" value="NAD(P)-linked oxidoreductase"/>
    <property type="match status" value="1"/>
</dbReference>
<keyword evidence="2" id="KW-0408">Iron</keyword>
<dbReference type="PROSITE" id="PS51379">
    <property type="entry name" value="4FE4S_FER_2"/>
    <property type="match status" value="2"/>
</dbReference>
<dbReference type="PANTHER" id="PTHR43312">
    <property type="entry name" value="D-THREO-ALDOSE 1-DEHYDROGENASE"/>
    <property type="match status" value="1"/>
</dbReference>
<feature type="domain" description="4Fe-4S ferredoxin-type" evidence="4">
    <location>
        <begin position="346"/>
        <end position="378"/>
    </location>
</feature>
<keyword evidence="3" id="KW-0411">Iron-sulfur</keyword>
<keyword evidence="6" id="KW-1185">Reference proteome</keyword>
<dbReference type="PANTHER" id="PTHR43312:SF2">
    <property type="entry name" value="OXIDOREDUCTASE"/>
    <property type="match status" value="1"/>
</dbReference>
<dbReference type="InterPro" id="IPR009051">
    <property type="entry name" value="Helical_ferredxn"/>
</dbReference>
<accession>A0ABV1GMP0</accession>
<dbReference type="InterPro" id="IPR023210">
    <property type="entry name" value="NADP_OxRdtase_dom"/>
</dbReference>
<comment type="caution">
    <text evidence="5">The sequence shown here is derived from an EMBL/GenBank/DDBJ whole genome shotgun (WGS) entry which is preliminary data.</text>
</comment>
<organism evidence="5 6">
    <name type="scientific">Lachnospira intestinalis</name>
    <dbReference type="NCBI Taxonomy" id="3133158"/>
    <lineage>
        <taxon>Bacteria</taxon>
        <taxon>Bacillati</taxon>
        <taxon>Bacillota</taxon>
        <taxon>Clostridia</taxon>
        <taxon>Lachnospirales</taxon>
        <taxon>Lachnospiraceae</taxon>
        <taxon>Lachnospira</taxon>
    </lineage>
</organism>
<evidence type="ECO:0000259" key="4">
    <source>
        <dbReference type="PROSITE" id="PS51379"/>
    </source>
</evidence>
<dbReference type="Proteomes" id="UP001480973">
    <property type="component" value="Unassembled WGS sequence"/>
</dbReference>
<dbReference type="InterPro" id="IPR017896">
    <property type="entry name" value="4Fe4S_Fe-S-bd"/>
</dbReference>
<dbReference type="Gene3D" id="1.10.1060.10">
    <property type="entry name" value="Alpha-helical ferredoxin"/>
    <property type="match status" value="1"/>
</dbReference>
<dbReference type="InterPro" id="IPR036812">
    <property type="entry name" value="NAD(P)_OxRdtase_dom_sf"/>
</dbReference>
<gene>
    <name evidence="5" type="ORF">WMO38_04980</name>
</gene>